<evidence type="ECO:0000313" key="3">
    <source>
        <dbReference type="Proteomes" id="UP000467522"/>
    </source>
</evidence>
<keyword evidence="1" id="KW-1133">Transmembrane helix</keyword>
<evidence type="ECO:0000256" key="1">
    <source>
        <dbReference type="SAM" id="Phobius"/>
    </source>
</evidence>
<proteinExistence type="predicted"/>
<comment type="caution">
    <text evidence="2">The sequence shown here is derived from an EMBL/GenBank/DDBJ whole genome shotgun (WGS) entry which is preliminary data.</text>
</comment>
<keyword evidence="1" id="KW-0472">Membrane</keyword>
<protein>
    <submittedName>
        <fullName evidence="2">Uncharacterized protein</fullName>
    </submittedName>
</protein>
<gene>
    <name evidence="2" type="ORF">GAK33_03144</name>
</gene>
<evidence type="ECO:0000313" key="2">
    <source>
        <dbReference type="EMBL" id="KAF1037211.1"/>
    </source>
</evidence>
<reference evidence="3" key="1">
    <citation type="journal article" date="2020" name="MBio">
        <title>Horizontal gene transfer to a defensive symbiont with a reduced genome amongst a multipartite beetle microbiome.</title>
        <authorList>
            <person name="Waterworth S.C."/>
            <person name="Florez L.V."/>
            <person name="Rees E.R."/>
            <person name="Hertweck C."/>
            <person name="Kaltenpoth M."/>
            <person name="Kwan J.C."/>
        </authorList>
    </citation>
    <scope>NUCLEOTIDE SEQUENCE [LARGE SCALE GENOMIC DNA]</scope>
</reference>
<organism evidence="2 3">
    <name type="scientific">Burkholderia lata (strain ATCC 17760 / DSM 23089 / LMG 22485 / NCIMB 9086 / R18194 / 383)</name>
    <dbReference type="NCBI Taxonomy" id="482957"/>
    <lineage>
        <taxon>Bacteria</taxon>
        <taxon>Pseudomonadati</taxon>
        <taxon>Pseudomonadota</taxon>
        <taxon>Betaproteobacteria</taxon>
        <taxon>Burkholderiales</taxon>
        <taxon>Burkholderiaceae</taxon>
        <taxon>Burkholderia</taxon>
        <taxon>Burkholderia cepacia complex</taxon>
    </lineage>
</organism>
<dbReference type="EMBL" id="WNDV01000009">
    <property type="protein sequence ID" value="KAF1037211.1"/>
    <property type="molecule type" value="Genomic_DNA"/>
</dbReference>
<dbReference type="Proteomes" id="UP000467522">
    <property type="component" value="Unassembled WGS sequence"/>
</dbReference>
<feature type="transmembrane region" description="Helical" evidence="1">
    <location>
        <begin position="220"/>
        <end position="241"/>
    </location>
</feature>
<dbReference type="AlphaFoldDB" id="A0A833V0S2"/>
<accession>A0A833V0S2</accession>
<keyword evidence="1" id="KW-0812">Transmembrane</keyword>
<name>A0A833V0S2_BURL3</name>
<sequence length="310" mass="34036">MSTPNAVPPSSWKSKATFLISIALSAVLAAIGTYYSTMYANLASSASDQATRYVDFQIVKENNVTGFFQIPGVTLSYKDEKGNSLKALSLVKVELQNFSSRDIASVDLQIDATARNDAPPMLQTFRIGNGPAEDFDAEKNITQTVKHGTLSISIPLKSINRTEAFAPARTLLLYFKGASAPDVMVSTNAAGVSARPFAYQHYLDSENSHQSFIQRYGSQIVTVSNTALFALWFGLSTWLIVAGRKREVANMVHAVAVVENMIQGLPSQPIPPAQQHDFAKNFVFEFWCAAYQRAWRISRPLSVAPDRSKL</sequence>